<evidence type="ECO:0000313" key="3">
    <source>
        <dbReference type="EMBL" id="VAX16352.1"/>
    </source>
</evidence>
<accession>A0A3B1BJQ3</accession>
<organism evidence="3">
    <name type="scientific">hydrothermal vent metagenome</name>
    <dbReference type="NCBI Taxonomy" id="652676"/>
    <lineage>
        <taxon>unclassified sequences</taxon>
        <taxon>metagenomes</taxon>
        <taxon>ecological metagenomes</taxon>
    </lineage>
</organism>
<protein>
    <recommendedName>
        <fullName evidence="2">Anti-sigma-28 factor FlgM C-terminal domain-containing protein</fullName>
    </recommendedName>
</protein>
<evidence type="ECO:0000259" key="2">
    <source>
        <dbReference type="Pfam" id="PF04316"/>
    </source>
</evidence>
<evidence type="ECO:0000256" key="1">
    <source>
        <dbReference type="SAM" id="MobiDB-lite"/>
    </source>
</evidence>
<gene>
    <name evidence="3" type="ORF">MNBD_NITROSPINAE01-1403</name>
</gene>
<dbReference type="Pfam" id="PF04316">
    <property type="entry name" value="FlgM"/>
    <property type="match status" value="1"/>
</dbReference>
<dbReference type="SUPFAM" id="SSF101498">
    <property type="entry name" value="Anti-sigma factor FlgM"/>
    <property type="match status" value="1"/>
</dbReference>
<dbReference type="EMBL" id="UOGC01000026">
    <property type="protein sequence ID" value="VAX16352.1"/>
    <property type="molecule type" value="Genomic_DNA"/>
</dbReference>
<feature type="compositionally biased region" description="Polar residues" evidence="1">
    <location>
        <begin position="18"/>
        <end position="27"/>
    </location>
</feature>
<proteinExistence type="predicted"/>
<feature type="domain" description="Anti-sigma-28 factor FlgM C-terminal" evidence="2">
    <location>
        <begin position="48"/>
        <end position="101"/>
    </location>
</feature>
<dbReference type="InterPro" id="IPR035890">
    <property type="entry name" value="Anti-sigma-28_factor_FlgM_sf"/>
</dbReference>
<name>A0A3B1BJQ3_9ZZZZ</name>
<dbReference type="AlphaFoldDB" id="A0A3B1BJQ3"/>
<dbReference type="InterPro" id="IPR031316">
    <property type="entry name" value="FlgM_C"/>
</dbReference>
<sequence>MVIERITGGKPQDVRSAEATTRKNAPTAQPKDSAPATKSPEVASSVAQVSDRSKAAIKAYRIASEAKPDISRANRVGQIKAQIAQGSYSASAGDIANSIMQNIVKGT</sequence>
<reference evidence="3" key="1">
    <citation type="submission" date="2018-06" db="EMBL/GenBank/DDBJ databases">
        <authorList>
            <person name="Zhirakovskaya E."/>
        </authorList>
    </citation>
    <scope>NUCLEOTIDE SEQUENCE</scope>
</reference>
<feature type="region of interest" description="Disordered" evidence="1">
    <location>
        <begin position="1"/>
        <end position="51"/>
    </location>
</feature>